<evidence type="ECO:0000313" key="1">
    <source>
        <dbReference type="EMBL" id="GHK56763.1"/>
    </source>
</evidence>
<dbReference type="AlphaFoldDB" id="A0A919HY70"/>
<reference evidence="1" key="1">
    <citation type="submission" date="2020-10" db="EMBL/GenBank/DDBJ databases">
        <title>Genome Sequence of ESBL Producing Zambian Clinical Strains.</title>
        <authorList>
            <person name="Shawa M."/>
            <person name="Furuta Y."/>
            <person name="Simbotwe M."/>
            <person name="Mulenga E."/>
            <person name="Mubanga M."/>
            <person name="Mulenga G."/>
            <person name="Kaile C."/>
            <person name="Zorigt T."/>
            <person name="Hang'ombe B."/>
            <person name="Higashi H."/>
        </authorList>
    </citation>
    <scope>NUCLEOTIDE SEQUENCE</scope>
    <source>
        <strain evidence="1">Zam_UTH_09</strain>
    </source>
</reference>
<sequence length="49" mass="5310">MEIQIVIMQIQQFANAHAMAKGQQNEAVVPFAGRALTSSLHHGLNFFGG</sequence>
<organism evidence="1 2">
    <name type="scientific">Klebsiella pneumoniae</name>
    <dbReference type="NCBI Taxonomy" id="573"/>
    <lineage>
        <taxon>Bacteria</taxon>
        <taxon>Pseudomonadati</taxon>
        <taxon>Pseudomonadota</taxon>
        <taxon>Gammaproteobacteria</taxon>
        <taxon>Enterobacterales</taxon>
        <taxon>Enterobacteriaceae</taxon>
        <taxon>Klebsiella/Raoultella group</taxon>
        <taxon>Klebsiella</taxon>
        <taxon>Klebsiella pneumoniae complex</taxon>
    </lineage>
</organism>
<name>A0A919HY70_KLEPN</name>
<proteinExistence type="predicted"/>
<accession>A0A919HY70</accession>
<gene>
    <name evidence="1" type="ORF">KPZU09_64990</name>
</gene>
<evidence type="ECO:0000313" key="2">
    <source>
        <dbReference type="Proteomes" id="UP000655094"/>
    </source>
</evidence>
<comment type="caution">
    <text evidence="1">The sequence shown here is derived from an EMBL/GenBank/DDBJ whole genome shotgun (WGS) entry which is preliminary data.</text>
</comment>
<protein>
    <submittedName>
        <fullName evidence="1">Uncharacterized protein</fullName>
    </submittedName>
</protein>
<dbReference type="EMBL" id="BNFF01000001">
    <property type="protein sequence ID" value="GHK56763.1"/>
    <property type="molecule type" value="Genomic_DNA"/>
</dbReference>
<dbReference type="Proteomes" id="UP000655094">
    <property type="component" value="Unassembled WGS sequence"/>
</dbReference>